<dbReference type="InterPro" id="IPR000195">
    <property type="entry name" value="Rab-GAP-TBC_dom"/>
</dbReference>
<dbReference type="AlphaFoldDB" id="A0AAV6HPZ2"/>
<organism evidence="3 4">
    <name type="scientific">Rhododendron griersonianum</name>
    <dbReference type="NCBI Taxonomy" id="479676"/>
    <lineage>
        <taxon>Eukaryota</taxon>
        <taxon>Viridiplantae</taxon>
        <taxon>Streptophyta</taxon>
        <taxon>Embryophyta</taxon>
        <taxon>Tracheophyta</taxon>
        <taxon>Spermatophyta</taxon>
        <taxon>Magnoliopsida</taxon>
        <taxon>eudicotyledons</taxon>
        <taxon>Gunneridae</taxon>
        <taxon>Pentapetalae</taxon>
        <taxon>asterids</taxon>
        <taxon>Ericales</taxon>
        <taxon>Ericaceae</taxon>
        <taxon>Ericoideae</taxon>
        <taxon>Rhodoreae</taxon>
        <taxon>Rhododendron</taxon>
    </lineage>
</organism>
<dbReference type="PROSITE" id="PS50086">
    <property type="entry name" value="TBC_RABGAP"/>
    <property type="match status" value="1"/>
</dbReference>
<dbReference type="GO" id="GO:0005096">
    <property type="term" value="F:GTPase activator activity"/>
    <property type="evidence" value="ECO:0007669"/>
    <property type="project" value="TreeGrafter"/>
</dbReference>
<gene>
    <name evidence="3" type="ORF">RHGRI_035868</name>
</gene>
<dbReference type="Proteomes" id="UP000823749">
    <property type="component" value="Chromosome 13"/>
</dbReference>
<proteinExistence type="predicted"/>
<dbReference type="SUPFAM" id="SSF47923">
    <property type="entry name" value="Ypt/Rab-GAP domain of gyp1p"/>
    <property type="match status" value="1"/>
</dbReference>
<feature type="compositionally biased region" description="Basic and acidic residues" evidence="1">
    <location>
        <begin position="82"/>
        <end position="104"/>
    </location>
</feature>
<dbReference type="PANTHER" id="PTHR22957">
    <property type="entry name" value="TBC1 DOMAIN FAMILY MEMBER GTPASE-ACTIVATING PROTEIN"/>
    <property type="match status" value="1"/>
</dbReference>
<evidence type="ECO:0000313" key="4">
    <source>
        <dbReference type="Proteomes" id="UP000823749"/>
    </source>
</evidence>
<dbReference type="Gene3D" id="1.10.8.270">
    <property type="entry name" value="putative rabgap domain of human tbc1 domain family member 14 like domains"/>
    <property type="match status" value="1"/>
</dbReference>
<comment type="caution">
    <text evidence="3">The sequence shown here is derived from an EMBL/GenBank/DDBJ whole genome shotgun (WGS) entry which is preliminary data.</text>
</comment>
<name>A0AAV6HPZ2_9ERIC</name>
<dbReference type="InterPro" id="IPR035969">
    <property type="entry name" value="Rab-GAP_TBC_sf"/>
</dbReference>
<dbReference type="EMBL" id="JACTNZ010000013">
    <property type="protein sequence ID" value="KAG5514611.1"/>
    <property type="molecule type" value="Genomic_DNA"/>
</dbReference>
<evidence type="ECO:0000256" key="1">
    <source>
        <dbReference type="SAM" id="MobiDB-lite"/>
    </source>
</evidence>
<sequence>MVSPAFLYPCHSPPVPPPLISSDLPPPQPLFRPNSTTQLLPPPPECGAPELSLSTTRDSKVSATEPESKEARAPGWMGADPKVPDNSREVEGKRKQLEGQKSDSEKKIALDQYEAWKGECQKMVPCIGDDNGATSNIETVFAKKVTQWKRSLHQVGLNVIHTDRALVFYESEANNQAKLWNVLGVYAWVDNAIGYVQGMNDICSPMVILMENEADAFRCFERAMRRLPFELVRFEYSVMLISITDNEGYDCVLCFNRSE</sequence>
<keyword evidence="4" id="KW-1185">Reference proteome</keyword>
<feature type="domain" description="Rab-GAP TBC" evidence="2">
    <location>
        <begin position="138"/>
        <end position="259"/>
    </location>
</feature>
<feature type="compositionally biased region" description="Pro residues" evidence="1">
    <location>
        <begin position="11"/>
        <end position="30"/>
    </location>
</feature>
<reference evidence="3 4" key="1">
    <citation type="submission" date="2020-08" db="EMBL/GenBank/DDBJ databases">
        <title>Plant Genome Project.</title>
        <authorList>
            <person name="Zhang R.-G."/>
        </authorList>
    </citation>
    <scope>NUCLEOTIDE SEQUENCE [LARGE SCALE GENOMIC DNA]</scope>
    <source>
        <strain evidence="3">WSP0</strain>
        <tissue evidence="3">Leaf</tissue>
    </source>
</reference>
<accession>A0AAV6HPZ2</accession>
<dbReference type="Pfam" id="PF00566">
    <property type="entry name" value="RabGAP-TBC"/>
    <property type="match status" value="1"/>
</dbReference>
<evidence type="ECO:0000313" key="3">
    <source>
        <dbReference type="EMBL" id="KAG5514611.1"/>
    </source>
</evidence>
<protein>
    <recommendedName>
        <fullName evidence="2">Rab-GAP TBC domain-containing protein</fullName>
    </recommendedName>
</protein>
<feature type="region of interest" description="Disordered" evidence="1">
    <location>
        <begin position="11"/>
        <end position="104"/>
    </location>
</feature>
<evidence type="ECO:0000259" key="2">
    <source>
        <dbReference type="PROSITE" id="PS50086"/>
    </source>
</evidence>
<dbReference type="PANTHER" id="PTHR22957:SF533">
    <property type="entry name" value="TBC1 DOMAIN FAMILY MEMBER 15-LIKE ISOFORM X1"/>
    <property type="match status" value="1"/>
</dbReference>